<sequence>MEPLVNQENGKTAGIISYLTIVGWLIAYFGFHQGNKTALGSYQLRQTLLLHLIFMIVRYGLGFVLGAMWLSGGFFSLVSLLWLINVAFFVLWIIGFIGAINGEEKPIPFIGAMAQTMFAGI</sequence>
<dbReference type="AlphaFoldDB" id="A0A110B018"/>
<dbReference type="EMBL" id="AP017313">
    <property type="protein sequence ID" value="BAU52094.1"/>
    <property type="molecule type" value="Genomic_DNA"/>
</dbReference>
<dbReference type="OrthoDB" id="6400719at2"/>
<gene>
    <name evidence="1" type="ORF">MgSA37_00244</name>
</gene>
<keyword evidence="2" id="KW-1185">Reference proteome</keyword>
<organism evidence="1 2">
    <name type="scientific">Mucilaginibacter gotjawali</name>
    <dbReference type="NCBI Taxonomy" id="1550579"/>
    <lineage>
        <taxon>Bacteria</taxon>
        <taxon>Pseudomonadati</taxon>
        <taxon>Bacteroidota</taxon>
        <taxon>Sphingobacteriia</taxon>
        <taxon>Sphingobacteriales</taxon>
        <taxon>Sphingobacteriaceae</taxon>
        <taxon>Mucilaginibacter</taxon>
    </lineage>
</organism>
<dbReference type="Proteomes" id="UP000218263">
    <property type="component" value="Chromosome"/>
</dbReference>
<accession>A0A110B018</accession>
<dbReference type="RefSeq" id="WP_096349454.1">
    <property type="nucleotide sequence ID" value="NZ_AP017313.1"/>
</dbReference>
<proteinExistence type="predicted"/>
<dbReference type="KEGG" id="mgot:MgSA37_00244"/>
<reference evidence="1 2" key="1">
    <citation type="submission" date="2015-12" db="EMBL/GenBank/DDBJ databases">
        <title>Genome sequence of Mucilaginibacter gotjawali.</title>
        <authorList>
            <person name="Lee J.S."/>
            <person name="Lee K.C."/>
            <person name="Kim K.K."/>
            <person name="Lee B.W."/>
        </authorList>
    </citation>
    <scope>NUCLEOTIDE SEQUENCE [LARGE SCALE GENOMIC DNA]</scope>
    <source>
        <strain evidence="1 2">SA3-7</strain>
    </source>
</reference>
<evidence type="ECO:0000313" key="1">
    <source>
        <dbReference type="EMBL" id="BAU52094.1"/>
    </source>
</evidence>
<evidence type="ECO:0000313" key="2">
    <source>
        <dbReference type="Proteomes" id="UP000218263"/>
    </source>
</evidence>
<name>A0A110B018_9SPHI</name>
<protein>
    <submittedName>
        <fullName evidence="1">Uncharacterized protein</fullName>
    </submittedName>
</protein>